<comment type="similarity">
    <text evidence="2">Belongs to the protein kinase superfamily. ADCK protein kinase family.</text>
</comment>
<dbReference type="GO" id="GO:0006744">
    <property type="term" value="P:ubiquinone biosynthetic process"/>
    <property type="evidence" value="ECO:0007669"/>
    <property type="project" value="UniProtKB-UniPathway"/>
</dbReference>
<name>A0A381QXN8_9ZZZZ</name>
<feature type="domain" description="ABC1 atypical kinase-like" evidence="9">
    <location>
        <begin position="95"/>
        <end position="343"/>
    </location>
</feature>
<dbReference type="AlphaFoldDB" id="A0A381QXN8"/>
<accession>A0A381QXN8</accession>
<dbReference type="PANTHER" id="PTHR10566">
    <property type="entry name" value="CHAPERONE-ACTIVITY OF BC1 COMPLEX CABC1 -RELATED"/>
    <property type="match status" value="1"/>
</dbReference>
<keyword evidence="4" id="KW-0997">Cell inner membrane</keyword>
<comment type="pathway">
    <text evidence="1">Cofactor biosynthesis; ubiquinone biosynthesis [regulation].</text>
</comment>
<proteinExistence type="inferred from homology"/>
<dbReference type="PANTHER" id="PTHR10566:SF113">
    <property type="entry name" value="PROTEIN ACTIVITY OF BC1 COMPLEX KINASE 7, CHLOROPLASTIC"/>
    <property type="match status" value="1"/>
</dbReference>
<keyword evidence="5" id="KW-0831">Ubiquinone biosynthesis</keyword>
<evidence type="ECO:0000313" key="10">
    <source>
        <dbReference type="EMBL" id="SUZ83318.1"/>
    </source>
</evidence>
<evidence type="ECO:0000256" key="8">
    <source>
        <dbReference type="ARBA" id="ARBA00023136"/>
    </source>
</evidence>
<evidence type="ECO:0000256" key="6">
    <source>
        <dbReference type="ARBA" id="ARBA00022692"/>
    </source>
</evidence>
<keyword evidence="8" id="KW-0472">Membrane</keyword>
<dbReference type="InterPro" id="IPR011009">
    <property type="entry name" value="Kinase-like_dom_sf"/>
</dbReference>
<evidence type="ECO:0000256" key="2">
    <source>
        <dbReference type="ARBA" id="ARBA00009670"/>
    </source>
</evidence>
<keyword evidence="3" id="KW-1003">Cell membrane</keyword>
<organism evidence="10">
    <name type="scientific">marine metagenome</name>
    <dbReference type="NCBI Taxonomy" id="408172"/>
    <lineage>
        <taxon>unclassified sequences</taxon>
        <taxon>metagenomes</taxon>
        <taxon>ecological metagenomes</taxon>
    </lineage>
</organism>
<sequence length="521" mass="59466">MFKKIYNLIKILRKLAVSGAVDTLNNIRPIPVSLKFVFFIFSIGKKQQIEKPKKESGEALCEALENMGTTFIKLGQFLATRPDIIGEDVAKKLEKLQDKLPAFDTVEAKIILKKEIGDKSFKDILSFSDPIAAASIAQVHFAKVKIKNEEKELAIKILRPNIHVVFNEELDALIFFAYLVESFFKKTRRLRLVKVMHLLKEITNVEMDLRFEAAAANELYENTINDDGIKVPKIYWNYTSKKVLTLDKIEAISIRNMDDLKKENIDLKKLSKNLIQLFLKQTVRDGFFHADMHQGNLFVDKEGNIIPIDFGIMGRLDENNRKYLAEILYGFIKRDYIKVAEVHFLAGLVPNTASKDKFAQALRSIGEPIFGQSVKDISGGNLLAQLFEITEKFNMHTQTQLLLLQKTMVVVEGVARKLNPEANIWETSRPILEKWMKSTKGPEATINKTINFSKELLKKVPDLPNVMDRANRALQMLSEGKLNLYVADGKNFELEELKMKNLRNNIVITFLGIVIGLFIVF</sequence>
<evidence type="ECO:0000259" key="9">
    <source>
        <dbReference type="Pfam" id="PF03109"/>
    </source>
</evidence>
<dbReference type="Pfam" id="PF03109">
    <property type="entry name" value="ABC1"/>
    <property type="match status" value="1"/>
</dbReference>
<keyword evidence="7" id="KW-1133">Transmembrane helix</keyword>
<dbReference type="SUPFAM" id="SSF56112">
    <property type="entry name" value="Protein kinase-like (PK-like)"/>
    <property type="match status" value="1"/>
</dbReference>
<evidence type="ECO:0000256" key="5">
    <source>
        <dbReference type="ARBA" id="ARBA00022688"/>
    </source>
</evidence>
<dbReference type="UniPathway" id="UPA00232"/>
<dbReference type="InterPro" id="IPR004147">
    <property type="entry name" value="ABC1_dom"/>
</dbReference>
<evidence type="ECO:0000256" key="3">
    <source>
        <dbReference type="ARBA" id="ARBA00022475"/>
    </source>
</evidence>
<dbReference type="EMBL" id="UINC01001545">
    <property type="protein sequence ID" value="SUZ83318.1"/>
    <property type="molecule type" value="Genomic_DNA"/>
</dbReference>
<keyword evidence="6" id="KW-0812">Transmembrane</keyword>
<evidence type="ECO:0000256" key="4">
    <source>
        <dbReference type="ARBA" id="ARBA00022519"/>
    </source>
</evidence>
<dbReference type="InterPro" id="IPR010232">
    <property type="entry name" value="UbiB"/>
</dbReference>
<protein>
    <recommendedName>
        <fullName evidence="9">ABC1 atypical kinase-like domain-containing protein</fullName>
    </recommendedName>
</protein>
<dbReference type="NCBIfam" id="TIGR01982">
    <property type="entry name" value="UbiB"/>
    <property type="match status" value="1"/>
</dbReference>
<evidence type="ECO:0000256" key="1">
    <source>
        <dbReference type="ARBA" id="ARBA00005020"/>
    </source>
</evidence>
<reference evidence="10" key="1">
    <citation type="submission" date="2018-05" db="EMBL/GenBank/DDBJ databases">
        <authorList>
            <person name="Lanie J.A."/>
            <person name="Ng W.-L."/>
            <person name="Kazmierczak K.M."/>
            <person name="Andrzejewski T.M."/>
            <person name="Davidsen T.M."/>
            <person name="Wayne K.J."/>
            <person name="Tettelin H."/>
            <person name="Glass J.I."/>
            <person name="Rusch D."/>
            <person name="Podicherti R."/>
            <person name="Tsui H.-C.T."/>
            <person name="Winkler M.E."/>
        </authorList>
    </citation>
    <scope>NUCLEOTIDE SEQUENCE</scope>
</reference>
<evidence type="ECO:0000256" key="7">
    <source>
        <dbReference type="ARBA" id="ARBA00022989"/>
    </source>
</evidence>
<dbReference type="InterPro" id="IPR050154">
    <property type="entry name" value="UbiB_kinase"/>
</dbReference>
<gene>
    <name evidence="10" type="ORF">METZ01_LOCUS36172</name>
</gene>